<evidence type="ECO:0000313" key="3">
    <source>
        <dbReference type="Proteomes" id="UP000221961"/>
    </source>
</evidence>
<sequence>MGFDWWRKDAATTESAVSVQEIVSRVLAERREQVQAEDARAADAGLWPNGWPHEAPDRPLSVNEAHKTMQRHRGCRADGCPRKELAWWTLIEAGMVKPDSGRAC</sequence>
<dbReference type="EMBL" id="CP023778">
    <property type="protein sequence ID" value="ATL66065.1"/>
    <property type="molecule type" value="Genomic_DNA"/>
</dbReference>
<organism evidence="2 3">
    <name type="scientific">Nocardia terpenica</name>
    <dbReference type="NCBI Taxonomy" id="455432"/>
    <lineage>
        <taxon>Bacteria</taxon>
        <taxon>Bacillati</taxon>
        <taxon>Actinomycetota</taxon>
        <taxon>Actinomycetes</taxon>
        <taxon>Mycobacteriales</taxon>
        <taxon>Nocardiaceae</taxon>
        <taxon>Nocardia</taxon>
    </lineage>
</organism>
<evidence type="ECO:0000256" key="1">
    <source>
        <dbReference type="SAM" id="MobiDB-lite"/>
    </source>
</evidence>
<proteinExistence type="predicted"/>
<gene>
    <name evidence="2" type="ORF">CRH09_07425</name>
</gene>
<accession>A0A291RFG3</accession>
<dbReference type="RefSeq" id="WP_098693277.1">
    <property type="nucleotide sequence ID" value="NZ_CP023778.1"/>
</dbReference>
<dbReference type="AlphaFoldDB" id="A0A291RFG3"/>
<feature type="region of interest" description="Disordered" evidence="1">
    <location>
        <begin position="39"/>
        <end position="59"/>
    </location>
</feature>
<evidence type="ECO:0000313" key="2">
    <source>
        <dbReference type="EMBL" id="ATL66065.1"/>
    </source>
</evidence>
<name>A0A291RFG3_9NOCA</name>
<protein>
    <submittedName>
        <fullName evidence="2">Uncharacterized protein</fullName>
    </submittedName>
</protein>
<dbReference type="Proteomes" id="UP000221961">
    <property type="component" value="Chromosome"/>
</dbReference>
<reference evidence="2 3" key="1">
    <citation type="submission" date="2017-10" db="EMBL/GenBank/DDBJ databases">
        <title>Comparative genomics between pathogenic Norcardia.</title>
        <authorList>
            <person name="Zeng L."/>
        </authorList>
    </citation>
    <scope>NUCLEOTIDE SEQUENCE [LARGE SCALE GENOMIC DNA]</scope>
    <source>
        <strain evidence="2 3">NC_YFY_NT001</strain>
    </source>
</reference>
<dbReference type="GeneID" id="88357261"/>
<dbReference type="KEGG" id="ntp:CRH09_07425"/>